<protein>
    <recommendedName>
        <fullName evidence="4">Transmembrane protein</fullName>
    </recommendedName>
</protein>
<sequence>MIINTSRKLKSLCTLVSKNSYYYNSSIYGITRCYSKGSKKDISKEEETYINDLKQSQETIQNIKKLIIDSEKLMKESNVDVLLARLQKEREKRENEYKQRNKYTYMALGVGLIGFGFIIYQDENRIKRNQEDFNVNWEALRVLINKRDDMKQKKNEFIDKVTEEYIHTLKITNTEQKESTRKQIEEFLNQVIFKVDDINSIDFSKIDKVLSNNSESVKQNSQNEQPIQYSRI</sequence>
<evidence type="ECO:0008006" key="4">
    <source>
        <dbReference type="Google" id="ProtNLM"/>
    </source>
</evidence>
<keyword evidence="1" id="KW-1133">Transmembrane helix</keyword>
<evidence type="ECO:0000313" key="2">
    <source>
        <dbReference type="EMBL" id="KYQ89997.1"/>
    </source>
</evidence>
<organism evidence="2 3">
    <name type="scientific">Tieghemostelium lacteum</name>
    <name type="common">Slime mold</name>
    <name type="synonym">Dictyostelium lacteum</name>
    <dbReference type="NCBI Taxonomy" id="361077"/>
    <lineage>
        <taxon>Eukaryota</taxon>
        <taxon>Amoebozoa</taxon>
        <taxon>Evosea</taxon>
        <taxon>Eumycetozoa</taxon>
        <taxon>Dictyostelia</taxon>
        <taxon>Dictyosteliales</taxon>
        <taxon>Raperosteliaceae</taxon>
        <taxon>Tieghemostelium</taxon>
    </lineage>
</organism>
<evidence type="ECO:0000313" key="3">
    <source>
        <dbReference type="Proteomes" id="UP000076078"/>
    </source>
</evidence>
<accession>A0A151Z7T2</accession>
<keyword evidence="1" id="KW-0472">Membrane</keyword>
<dbReference type="AlphaFoldDB" id="A0A151Z7T2"/>
<reference evidence="2 3" key="1">
    <citation type="submission" date="2015-12" db="EMBL/GenBank/DDBJ databases">
        <title>Dictyostelia acquired genes for synthesis and detection of signals that induce cell-type specialization by lateral gene transfer from prokaryotes.</title>
        <authorList>
            <person name="Gloeckner G."/>
            <person name="Schaap P."/>
        </authorList>
    </citation>
    <scope>NUCLEOTIDE SEQUENCE [LARGE SCALE GENOMIC DNA]</scope>
    <source>
        <strain evidence="2 3">TK</strain>
    </source>
</reference>
<dbReference type="Proteomes" id="UP000076078">
    <property type="component" value="Unassembled WGS sequence"/>
</dbReference>
<comment type="caution">
    <text evidence="2">The sequence shown here is derived from an EMBL/GenBank/DDBJ whole genome shotgun (WGS) entry which is preliminary data.</text>
</comment>
<gene>
    <name evidence="2" type="ORF">DLAC_08569</name>
</gene>
<dbReference type="OMA" id="ITRCYSK"/>
<proteinExistence type="predicted"/>
<dbReference type="OrthoDB" id="10661824at2759"/>
<dbReference type="EMBL" id="LODT01000037">
    <property type="protein sequence ID" value="KYQ89997.1"/>
    <property type="molecule type" value="Genomic_DNA"/>
</dbReference>
<evidence type="ECO:0000256" key="1">
    <source>
        <dbReference type="SAM" id="Phobius"/>
    </source>
</evidence>
<feature type="transmembrane region" description="Helical" evidence="1">
    <location>
        <begin position="103"/>
        <end position="120"/>
    </location>
</feature>
<name>A0A151Z7T2_TIELA</name>
<keyword evidence="1" id="KW-0812">Transmembrane</keyword>
<keyword evidence="3" id="KW-1185">Reference proteome</keyword>
<dbReference type="InParanoid" id="A0A151Z7T2"/>